<dbReference type="GO" id="GO:0003676">
    <property type="term" value="F:nucleic acid binding"/>
    <property type="evidence" value="ECO:0007669"/>
    <property type="project" value="InterPro"/>
</dbReference>
<dbReference type="AlphaFoldDB" id="A0A8H7V187"/>
<feature type="domain" description="C2H2-type" evidence="8">
    <location>
        <begin position="126"/>
        <end position="150"/>
    </location>
</feature>
<dbReference type="EMBL" id="JAEPRC010000154">
    <property type="protein sequence ID" value="KAG2206361.1"/>
    <property type="molecule type" value="Genomic_DNA"/>
</dbReference>
<keyword evidence="2" id="KW-0479">Metal-binding</keyword>
<keyword evidence="6" id="KW-0539">Nucleus</keyword>
<organism evidence="9 10">
    <name type="scientific">Mucor plumbeus</name>
    <dbReference type="NCBI Taxonomy" id="97098"/>
    <lineage>
        <taxon>Eukaryota</taxon>
        <taxon>Fungi</taxon>
        <taxon>Fungi incertae sedis</taxon>
        <taxon>Mucoromycota</taxon>
        <taxon>Mucoromycotina</taxon>
        <taxon>Mucoromycetes</taxon>
        <taxon>Mucorales</taxon>
        <taxon>Mucorineae</taxon>
        <taxon>Mucoraceae</taxon>
        <taxon>Mucor</taxon>
    </lineage>
</organism>
<dbReference type="Gene3D" id="3.30.160.60">
    <property type="entry name" value="Classic Zinc Finger"/>
    <property type="match status" value="2"/>
</dbReference>
<dbReference type="PROSITE" id="PS00028">
    <property type="entry name" value="ZINC_FINGER_C2H2_1"/>
    <property type="match status" value="6"/>
</dbReference>
<keyword evidence="5" id="KW-0862">Zinc</keyword>
<dbReference type="OrthoDB" id="7849674at2759"/>
<name>A0A8H7V187_9FUNG</name>
<dbReference type="PANTHER" id="PTHR24406">
    <property type="entry name" value="TRANSCRIPTIONAL REPRESSOR CTCFL-RELATED"/>
    <property type="match status" value="1"/>
</dbReference>
<protein>
    <recommendedName>
        <fullName evidence="8">C2H2-type domain-containing protein</fullName>
    </recommendedName>
</protein>
<evidence type="ECO:0000256" key="4">
    <source>
        <dbReference type="ARBA" id="ARBA00022771"/>
    </source>
</evidence>
<comment type="caution">
    <text evidence="9">The sequence shown here is derived from an EMBL/GenBank/DDBJ whole genome shotgun (WGS) entry which is preliminary data.</text>
</comment>
<gene>
    <name evidence="9" type="ORF">INT46_002669</name>
</gene>
<feature type="domain" description="C2H2-type" evidence="8">
    <location>
        <begin position="412"/>
        <end position="440"/>
    </location>
</feature>
<feature type="domain" description="C2H2-type" evidence="8">
    <location>
        <begin position="80"/>
        <end position="108"/>
    </location>
</feature>
<keyword evidence="4 7" id="KW-0863">Zinc-finger</keyword>
<evidence type="ECO:0000256" key="3">
    <source>
        <dbReference type="ARBA" id="ARBA00022737"/>
    </source>
</evidence>
<proteinExistence type="predicted"/>
<evidence type="ECO:0000259" key="8">
    <source>
        <dbReference type="PROSITE" id="PS50157"/>
    </source>
</evidence>
<feature type="domain" description="C2H2-type" evidence="8">
    <location>
        <begin position="171"/>
        <end position="199"/>
    </location>
</feature>
<evidence type="ECO:0000256" key="1">
    <source>
        <dbReference type="ARBA" id="ARBA00004123"/>
    </source>
</evidence>
<dbReference type="InterPro" id="IPR013087">
    <property type="entry name" value="Znf_C2H2_type"/>
</dbReference>
<dbReference type="GO" id="GO:0008270">
    <property type="term" value="F:zinc ion binding"/>
    <property type="evidence" value="ECO:0007669"/>
    <property type="project" value="UniProtKB-KW"/>
</dbReference>
<dbReference type="InterPro" id="IPR050888">
    <property type="entry name" value="ZnF_C2H2-type_TF"/>
</dbReference>
<evidence type="ECO:0000256" key="2">
    <source>
        <dbReference type="ARBA" id="ARBA00022723"/>
    </source>
</evidence>
<sequence>MKQQQSTRPLVTKKYEILLNDLIKPEKIKQEDLNEKIDNNCIIKPEVLLEVKQEVTEKSEIPSNQIFSKAAAPSNIPYHYKCRYCGEKKPEFSLLLEHLESVHNFEFNGISIKNIKLEPDVQDPNHSCRTCERKFKSRISYRTHLRKVHSILMKPIDVLPKHNTTSTDPDLYCNLCHTSYYNQSYIQHHFRSVHSDILPKLNNTDSHCIPLHDVKPTMSNLLDKVCCEICKVAYKNEEIHGTHCNRHSDLTKPNPITINLSDNSKESEEIEPDINDPNNYCRACDKTFTKRWGFKCHLQSAHSIKIPSKSRTNVDSGFTVPNIDDPNHYCRVCIYKFQCRTYYRHHLRLKHKLTIRLMRAYPDPDAAGFQLNCRVCKSPFNSIDVYRKHCVQYHGMSLEASASIIDAHDPNFNCAMCDIRYETKSDFAEHLRKVHKERRRDRQKFPNPDATIDMFDPNFYCAVCDKHLFQRITFVVHLENVHDLIVPTI</sequence>
<dbReference type="SMART" id="SM00451">
    <property type="entry name" value="ZnF_U1"/>
    <property type="match status" value="4"/>
</dbReference>
<dbReference type="GO" id="GO:0005634">
    <property type="term" value="C:nucleus"/>
    <property type="evidence" value="ECO:0007669"/>
    <property type="project" value="UniProtKB-SubCell"/>
</dbReference>
<dbReference type="SMART" id="SM00355">
    <property type="entry name" value="ZnF_C2H2"/>
    <property type="match status" value="9"/>
</dbReference>
<evidence type="ECO:0000256" key="5">
    <source>
        <dbReference type="ARBA" id="ARBA00022833"/>
    </source>
</evidence>
<keyword evidence="3" id="KW-0677">Repeat</keyword>
<evidence type="ECO:0000313" key="9">
    <source>
        <dbReference type="EMBL" id="KAG2206361.1"/>
    </source>
</evidence>
<reference evidence="9" key="1">
    <citation type="submission" date="2020-12" db="EMBL/GenBank/DDBJ databases">
        <title>Metabolic potential, ecology and presence of endohyphal bacteria is reflected in genomic diversity of Mucoromycotina.</title>
        <authorList>
            <person name="Muszewska A."/>
            <person name="Okrasinska A."/>
            <person name="Steczkiewicz K."/>
            <person name="Drgas O."/>
            <person name="Orlowska M."/>
            <person name="Perlinska-Lenart U."/>
            <person name="Aleksandrzak-Piekarczyk T."/>
            <person name="Szatraj K."/>
            <person name="Zielenkiewicz U."/>
            <person name="Pilsyk S."/>
            <person name="Malc E."/>
            <person name="Mieczkowski P."/>
            <person name="Kruszewska J.S."/>
            <person name="Biernat P."/>
            <person name="Pawlowska J."/>
        </authorList>
    </citation>
    <scope>NUCLEOTIDE SEQUENCE</scope>
    <source>
        <strain evidence="9">CBS 226.32</strain>
    </source>
</reference>
<dbReference type="Pfam" id="PF12874">
    <property type="entry name" value="zf-met"/>
    <property type="match status" value="2"/>
</dbReference>
<feature type="domain" description="C2H2-type" evidence="8">
    <location>
        <begin position="279"/>
        <end position="307"/>
    </location>
</feature>
<comment type="subcellular location">
    <subcellularLocation>
        <location evidence="1">Nucleus</location>
    </subcellularLocation>
</comment>
<evidence type="ECO:0000313" key="10">
    <source>
        <dbReference type="Proteomes" id="UP000650833"/>
    </source>
</evidence>
<accession>A0A8H7V187</accession>
<dbReference type="Proteomes" id="UP000650833">
    <property type="component" value="Unassembled WGS sequence"/>
</dbReference>
<evidence type="ECO:0000256" key="7">
    <source>
        <dbReference type="PROSITE-ProRule" id="PRU00042"/>
    </source>
</evidence>
<keyword evidence="10" id="KW-1185">Reference proteome</keyword>
<dbReference type="PROSITE" id="PS50157">
    <property type="entry name" value="ZINC_FINGER_C2H2_2"/>
    <property type="match status" value="5"/>
</dbReference>
<dbReference type="InterPro" id="IPR003604">
    <property type="entry name" value="Matrin/U1-like-C_Znf_C2H2"/>
</dbReference>
<evidence type="ECO:0000256" key="6">
    <source>
        <dbReference type="ARBA" id="ARBA00023242"/>
    </source>
</evidence>